<reference evidence="1" key="1">
    <citation type="journal article" date="2014" name="Front. Microbiol.">
        <title>High frequency of phylogenetically diverse reductive dehalogenase-homologous genes in deep subseafloor sedimentary metagenomes.</title>
        <authorList>
            <person name="Kawai M."/>
            <person name="Futagami T."/>
            <person name="Toyoda A."/>
            <person name="Takaki Y."/>
            <person name="Nishi S."/>
            <person name="Hori S."/>
            <person name="Arai W."/>
            <person name="Tsubouchi T."/>
            <person name="Morono Y."/>
            <person name="Uchiyama I."/>
            <person name="Ito T."/>
            <person name="Fujiyama A."/>
            <person name="Inagaki F."/>
            <person name="Takami H."/>
        </authorList>
    </citation>
    <scope>NUCLEOTIDE SEQUENCE</scope>
    <source>
        <strain evidence="1">Expedition CK06-06</strain>
    </source>
</reference>
<dbReference type="EMBL" id="BARV01025130">
    <property type="protein sequence ID" value="GAI41023.1"/>
    <property type="molecule type" value="Genomic_DNA"/>
</dbReference>
<protein>
    <submittedName>
        <fullName evidence="1">Uncharacterized protein</fullName>
    </submittedName>
</protein>
<sequence length="62" mass="7095">MDLTNMVNQDILLEKLRSILLERVSLEDIPEPVWKRTAALNTWGTNAVEGSTISWEDAQRLL</sequence>
<proteinExistence type="predicted"/>
<organism evidence="1">
    <name type="scientific">marine sediment metagenome</name>
    <dbReference type="NCBI Taxonomy" id="412755"/>
    <lineage>
        <taxon>unclassified sequences</taxon>
        <taxon>metagenomes</taxon>
        <taxon>ecological metagenomes</taxon>
    </lineage>
</organism>
<gene>
    <name evidence="1" type="ORF">S06H3_40887</name>
</gene>
<comment type="caution">
    <text evidence="1">The sequence shown here is derived from an EMBL/GenBank/DDBJ whole genome shotgun (WGS) entry which is preliminary data.</text>
</comment>
<feature type="non-terminal residue" evidence="1">
    <location>
        <position position="62"/>
    </location>
</feature>
<dbReference type="AlphaFoldDB" id="X1NBN0"/>
<evidence type="ECO:0000313" key="1">
    <source>
        <dbReference type="EMBL" id="GAI41023.1"/>
    </source>
</evidence>
<accession>X1NBN0</accession>
<name>X1NBN0_9ZZZZ</name>